<dbReference type="SUPFAM" id="SSF46689">
    <property type="entry name" value="Homeodomain-like"/>
    <property type="match status" value="1"/>
</dbReference>
<evidence type="ECO:0000256" key="1">
    <source>
        <dbReference type="ARBA" id="ARBA00022741"/>
    </source>
</evidence>
<dbReference type="Pfam" id="PF02954">
    <property type="entry name" value="HTH_8"/>
    <property type="match status" value="1"/>
</dbReference>
<keyword evidence="4" id="KW-0238">DNA-binding</keyword>
<dbReference type="InterPro" id="IPR025944">
    <property type="entry name" value="Sigma_54_int_dom_CS"/>
</dbReference>
<protein>
    <submittedName>
        <fullName evidence="8">AAA family ATPase</fullName>
    </submittedName>
</protein>
<feature type="domain" description="Sigma-54 factor interaction" evidence="7">
    <location>
        <begin position="217"/>
        <end position="446"/>
    </location>
</feature>
<evidence type="ECO:0000256" key="6">
    <source>
        <dbReference type="ARBA" id="ARBA00023163"/>
    </source>
</evidence>
<keyword evidence="2" id="KW-0067">ATP-binding</keyword>
<dbReference type="FunFam" id="3.40.50.300:FF:000006">
    <property type="entry name" value="DNA-binding transcriptional regulator NtrC"/>
    <property type="match status" value="1"/>
</dbReference>
<dbReference type="Gene3D" id="1.10.10.60">
    <property type="entry name" value="Homeodomain-like"/>
    <property type="match status" value="1"/>
</dbReference>
<dbReference type="GO" id="GO:0005524">
    <property type="term" value="F:ATP binding"/>
    <property type="evidence" value="ECO:0007669"/>
    <property type="project" value="UniProtKB-KW"/>
</dbReference>
<dbReference type="SUPFAM" id="SSF52540">
    <property type="entry name" value="P-loop containing nucleoside triphosphate hydrolases"/>
    <property type="match status" value="1"/>
</dbReference>
<dbReference type="PANTHER" id="PTHR32071">
    <property type="entry name" value="TRANSCRIPTIONAL REGULATORY PROTEIN"/>
    <property type="match status" value="1"/>
</dbReference>
<dbReference type="PANTHER" id="PTHR32071:SF117">
    <property type="entry name" value="PTS-DEPENDENT DIHYDROXYACETONE KINASE OPERON REGULATORY PROTEIN-RELATED"/>
    <property type="match status" value="1"/>
</dbReference>
<dbReference type="Gene3D" id="3.40.50.300">
    <property type="entry name" value="P-loop containing nucleotide triphosphate hydrolases"/>
    <property type="match status" value="1"/>
</dbReference>
<accession>A0A552V621</accession>
<comment type="caution">
    <text evidence="8">The sequence shown here is derived from an EMBL/GenBank/DDBJ whole genome shotgun (WGS) entry which is preliminary data.</text>
</comment>
<gene>
    <name evidence="8" type="ORF">FMM05_06650</name>
</gene>
<keyword evidence="1" id="KW-0547">Nucleotide-binding</keyword>
<keyword evidence="9" id="KW-1185">Reference proteome</keyword>
<dbReference type="GO" id="GO:0043565">
    <property type="term" value="F:sequence-specific DNA binding"/>
    <property type="evidence" value="ECO:0007669"/>
    <property type="project" value="InterPro"/>
</dbReference>
<dbReference type="InterPro" id="IPR002197">
    <property type="entry name" value="HTH_Fis"/>
</dbReference>
<dbReference type="SUPFAM" id="SSF55781">
    <property type="entry name" value="GAF domain-like"/>
    <property type="match status" value="1"/>
</dbReference>
<dbReference type="RefSeq" id="WP_143372561.1">
    <property type="nucleotide sequence ID" value="NZ_VJVZ01000003.1"/>
</dbReference>
<keyword evidence="6" id="KW-0804">Transcription</keyword>
<dbReference type="PROSITE" id="PS00675">
    <property type="entry name" value="SIGMA54_INTERACT_1"/>
    <property type="match status" value="1"/>
</dbReference>
<dbReference type="InterPro" id="IPR025662">
    <property type="entry name" value="Sigma_54_int_dom_ATP-bd_1"/>
</dbReference>
<organism evidence="8 9">
    <name type="scientific">Flavobacterium zepuense</name>
    <dbReference type="NCBI Taxonomy" id="2593302"/>
    <lineage>
        <taxon>Bacteria</taxon>
        <taxon>Pseudomonadati</taxon>
        <taxon>Bacteroidota</taxon>
        <taxon>Flavobacteriia</taxon>
        <taxon>Flavobacteriales</taxon>
        <taxon>Flavobacteriaceae</taxon>
        <taxon>Flavobacterium</taxon>
    </lineage>
</organism>
<sequence length="528" mass="59013">MQQRIPETDAKLKAIQEREKSLMLQLSLCNQLCSVTTKTALVPVITGLLHDNLPFDSFVICVADAAEKEYNIFFHDDEKSQSELKGTPHFVADGFFDTALQSADPVVFNLLNLSAKNTPVFIARARQVGMREAVAFPLHYHKNNPSVVFMFYKRQGSFDRNAERLLKSISLQMALTISNILLTQKLNNHTGTPSNFKDQVIEQQQETHNPDTIFTDVVAKSDELQEVFKLVSQVAPSDSGVLLLGESGTGKEVIASAIHNLSPLKNRNMIRVNCAAIPENLIESELFGHEKGSFTGATERRKGKFELANNSTLFLDEIGELPLNMQTKLLRVLQENEFERIGSSRTIKVKVRIIAATNRNLFEEMAGGRFRSDLFYRLNVFPIVIPPLRERKSDIQPLSNYFIDLYCSKSGKKPVALSPKVLEAMMIYTWPGNVRELKHAIERSILLSDGKKITKMHFPEMTSATDAEGEKHPNISLLDVEKAHILKVIKLCNGRISGPNGAAARLGVPPTTLASKMQKLGISKKHTF</sequence>
<evidence type="ECO:0000256" key="4">
    <source>
        <dbReference type="ARBA" id="ARBA00023125"/>
    </source>
</evidence>
<evidence type="ECO:0000313" key="9">
    <source>
        <dbReference type="Proteomes" id="UP000320643"/>
    </source>
</evidence>
<evidence type="ECO:0000313" key="8">
    <source>
        <dbReference type="EMBL" id="TRW25897.1"/>
    </source>
</evidence>
<dbReference type="PROSITE" id="PS00688">
    <property type="entry name" value="SIGMA54_INTERACT_3"/>
    <property type="match status" value="1"/>
</dbReference>
<dbReference type="Proteomes" id="UP000320643">
    <property type="component" value="Unassembled WGS sequence"/>
</dbReference>
<proteinExistence type="predicted"/>
<dbReference type="EMBL" id="VJVZ01000003">
    <property type="protein sequence ID" value="TRW25897.1"/>
    <property type="molecule type" value="Genomic_DNA"/>
</dbReference>
<dbReference type="Pfam" id="PF00158">
    <property type="entry name" value="Sigma54_activat"/>
    <property type="match status" value="1"/>
</dbReference>
<dbReference type="CDD" id="cd00009">
    <property type="entry name" value="AAA"/>
    <property type="match status" value="1"/>
</dbReference>
<evidence type="ECO:0000256" key="5">
    <source>
        <dbReference type="ARBA" id="ARBA00023159"/>
    </source>
</evidence>
<keyword evidence="3" id="KW-0805">Transcription regulation</keyword>
<keyword evidence="5" id="KW-0010">Activator</keyword>
<dbReference type="InterPro" id="IPR003593">
    <property type="entry name" value="AAA+_ATPase"/>
</dbReference>
<name>A0A552V621_9FLAO</name>
<dbReference type="AlphaFoldDB" id="A0A552V621"/>
<dbReference type="SMART" id="SM00382">
    <property type="entry name" value="AAA"/>
    <property type="match status" value="1"/>
</dbReference>
<dbReference type="InterPro" id="IPR002078">
    <property type="entry name" value="Sigma_54_int"/>
</dbReference>
<evidence type="ECO:0000256" key="2">
    <source>
        <dbReference type="ARBA" id="ARBA00022840"/>
    </source>
</evidence>
<dbReference type="PROSITE" id="PS50045">
    <property type="entry name" value="SIGMA54_INTERACT_4"/>
    <property type="match status" value="1"/>
</dbReference>
<dbReference type="InterPro" id="IPR029016">
    <property type="entry name" value="GAF-like_dom_sf"/>
</dbReference>
<dbReference type="Pfam" id="PF25601">
    <property type="entry name" value="AAA_lid_14"/>
    <property type="match status" value="1"/>
</dbReference>
<dbReference type="InterPro" id="IPR027417">
    <property type="entry name" value="P-loop_NTPase"/>
</dbReference>
<dbReference type="InterPro" id="IPR009057">
    <property type="entry name" value="Homeodomain-like_sf"/>
</dbReference>
<dbReference type="InterPro" id="IPR058031">
    <property type="entry name" value="AAA_lid_NorR"/>
</dbReference>
<dbReference type="GO" id="GO:0006355">
    <property type="term" value="P:regulation of DNA-templated transcription"/>
    <property type="evidence" value="ECO:0007669"/>
    <property type="project" value="InterPro"/>
</dbReference>
<reference evidence="8 9" key="1">
    <citation type="submission" date="2019-07" db="EMBL/GenBank/DDBJ databases">
        <title>Flavobacterium sp. nov., isolated from glacier ice.</title>
        <authorList>
            <person name="Liu Q."/>
            <person name="Xin Y.-H."/>
        </authorList>
    </citation>
    <scope>NUCLEOTIDE SEQUENCE [LARGE SCALE GENOMIC DNA]</scope>
    <source>
        <strain evidence="8 9">ZT4R6</strain>
    </source>
</reference>
<dbReference type="Gene3D" id="1.10.8.60">
    <property type="match status" value="1"/>
</dbReference>
<evidence type="ECO:0000259" key="7">
    <source>
        <dbReference type="PROSITE" id="PS50045"/>
    </source>
</evidence>
<dbReference type="OrthoDB" id="9782110at2"/>
<dbReference type="Gene3D" id="3.30.450.40">
    <property type="match status" value="1"/>
</dbReference>
<evidence type="ECO:0000256" key="3">
    <source>
        <dbReference type="ARBA" id="ARBA00023015"/>
    </source>
</evidence>